<gene>
    <name evidence="1" type="ORF">H9W84_07045</name>
</gene>
<organism evidence="1 2">
    <name type="scientific">Moraxella tetraodonis</name>
    <dbReference type="NCBI Taxonomy" id="2767221"/>
    <lineage>
        <taxon>Bacteria</taxon>
        <taxon>Pseudomonadati</taxon>
        <taxon>Pseudomonadota</taxon>
        <taxon>Gammaproteobacteria</taxon>
        <taxon>Moraxellales</taxon>
        <taxon>Moraxellaceae</taxon>
        <taxon>Moraxella</taxon>
    </lineage>
</organism>
<dbReference type="Proteomes" id="UP001139238">
    <property type="component" value="Unassembled WGS sequence"/>
</dbReference>
<evidence type="ECO:0000313" key="2">
    <source>
        <dbReference type="Proteomes" id="UP001139238"/>
    </source>
</evidence>
<comment type="caution">
    <text evidence="1">The sequence shown here is derived from an EMBL/GenBank/DDBJ whole genome shotgun (WGS) entry which is preliminary data.</text>
</comment>
<reference evidence="1" key="1">
    <citation type="submission" date="2021-08" db="EMBL/GenBank/DDBJ databases">
        <title>Complete genome sequence of Moraxella sp strain PS-22.</title>
        <authorList>
            <person name="Das S.K."/>
        </authorList>
    </citation>
    <scope>NUCLEOTIDE SEQUENCE</scope>
    <source>
        <strain evidence="1">PS-22</strain>
    </source>
</reference>
<keyword evidence="2" id="KW-1185">Reference proteome</keyword>
<name>A0A9X2A278_9GAMM</name>
<accession>A0A9X2A278</accession>
<evidence type="ECO:0000313" key="1">
    <source>
        <dbReference type="EMBL" id="MCG8147885.1"/>
    </source>
</evidence>
<dbReference type="InterPro" id="IPR046199">
    <property type="entry name" value="DUF6231"/>
</dbReference>
<protein>
    <submittedName>
        <fullName evidence="1">DUF6231 family protein</fullName>
    </submittedName>
</protein>
<dbReference type="EMBL" id="JACSYB010000001">
    <property type="protein sequence ID" value="MCG8147885.1"/>
    <property type="molecule type" value="Genomic_DNA"/>
</dbReference>
<dbReference type="AlphaFoldDB" id="A0A9X2A278"/>
<dbReference type="Pfam" id="PF19742">
    <property type="entry name" value="DUF6231"/>
    <property type="match status" value="1"/>
</dbReference>
<sequence>MTNPTLSITDVIRQSLVFLSKDSLSKHDLSKQDSSKDKNAASSNQPFTGLIIGNDTQSVFSQIQTIDETMDQAVSWEAFDYQDFIAHRFAKRYDLAVIILSNDTAIDTQIIQRCRDLFAKHCLVVQNLSEPATGVDVASFGFSRLHEQPIVENDQSHHATSYQVWQFNLFDYKHLPDWFNSKFWANPELWNKFRW</sequence>
<proteinExistence type="predicted"/>